<evidence type="ECO:0000256" key="2">
    <source>
        <dbReference type="ARBA" id="ARBA00022908"/>
    </source>
</evidence>
<keyword evidence="3" id="KW-0238">DNA-binding</keyword>
<dbReference type="GO" id="GO:0003677">
    <property type="term" value="F:DNA binding"/>
    <property type="evidence" value="ECO:0007669"/>
    <property type="project" value="UniProtKB-KW"/>
</dbReference>
<keyword evidence="2" id="KW-0229">DNA integration</keyword>
<dbReference type="PROSITE" id="PS51898">
    <property type="entry name" value="TYR_RECOMBINASE"/>
    <property type="match status" value="1"/>
</dbReference>
<proteinExistence type="inferred from homology"/>
<dbReference type="Gene3D" id="1.10.443.10">
    <property type="entry name" value="Intergrase catalytic core"/>
    <property type="match status" value="1"/>
</dbReference>
<dbReference type="InterPro" id="IPR011010">
    <property type="entry name" value="DNA_brk_join_enz"/>
</dbReference>
<name>A0A974SLP8_9HYPH</name>
<dbReference type="EMBL" id="CP063362">
    <property type="protein sequence ID" value="QRG09832.1"/>
    <property type="molecule type" value="Genomic_DNA"/>
</dbReference>
<gene>
    <name evidence="7" type="ORF">EZH22_24735</name>
</gene>
<keyword evidence="4" id="KW-0233">DNA recombination</keyword>
<comment type="similarity">
    <text evidence="1">Belongs to the 'phage' integrase family.</text>
</comment>
<dbReference type="PANTHER" id="PTHR30349">
    <property type="entry name" value="PHAGE INTEGRASE-RELATED"/>
    <property type="match status" value="1"/>
</dbReference>
<dbReference type="GO" id="GO:0006310">
    <property type="term" value="P:DNA recombination"/>
    <property type="evidence" value="ECO:0007669"/>
    <property type="project" value="UniProtKB-KW"/>
</dbReference>
<dbReference type="InterPro" id="IPR013762">
    <property type="entry name" value="Integrase-like_cat_sf"/>
</dbReference>
<dbReference type="Gene3D" id="1.10.150.130">
    <property type="match status" value="1"/>
</dbReference>
<feature type="domain" description="Tyr recombinase" evidence="6">
    <location>
        <begin position="166"/>
        <end position="333"/>
    </location>
</feature>
<dbReference type="AlphaFoldDB" id="A0A974SLP8"/>
<dbReference type="InterPro" id="IPR010998">
    <property type="entry name" value="Integrase_recombinase_N"/>
</dbReference>
<organism evidence="7 8">
    <name type="scientific">Xanthobacter dioxanivorans</name>
    <dbReference type="NCBI Taxonomy" id="2528964"/>
    <lineage>
        <taxon>Bacteria</taxon>
        <taxon>Pseudomonadati</taxon>
        <taxon>Pseudomonadota</taxon>
        <taxon>Alphaproteobacteria</taxon>
        <taxon>Hyphomicrobiales</taxon>
        <taxon>Xanthobacteraceae</taxon>
        <taxon>Xanthobacter</taxon>
    </lineage>
</organism>
<dbReference type="GO" id="GO:0015074">
    <property type="term" value="P:DNA integration"/>
    <property type="evidence" value="ECO:0007669"/>
    <property type="project" value="UniProtKB-KW"/>
</dbReference>
<evidence type="ECO:0000313" key="7">
    <source>
        <dbReference type="EMBL" id="QRG09832.1"/>
    </source>
</evidence>
<dbReference type="PANTHER" id="PTHR30349:SF41">
    <property type="entry name" value="INTEGRASE_RECOMBINASE PROTEIN MJ0367-RELATED"/>
    <property type="match status" value="1"/>
</dbReference>
<evidence type="ECO:0000313" key="8">
    <source>
        <dbReference type="Proteomes" id="UP000596427"/>
    </source>
</evidence>
<keyword evidence="8" id="KW-1185">Reference proteome</keyword>
<dbReference type="KEGG" id="xdi:EZH22_24735"/>
<dbReference type="SUPFAM" id="SSF56349">
    <property type="entry name" value="DNA breaking-rejoining enzymes"/>
    <property type="match status" value="1"/>
</dbReference>
<dbReference type="InterPro" id="IPR050090">
    <property type="entry name" value="Tyrosine_recombinase_XerCD"/>
</dbReference>
<evidence type="ECO:0000256" key="1">
    <source>
        <dbReference type="ARBA" id="ARBA00008857"/>
    </source>
</evidence>
<reference evidence="7 8" key="1">
    <citation type="submission" date="2020-10" db="EMBL/GenBank/DDBJ databases">
        <title>Degradation of 1,4-Dioxane by Xanthobacter sp. YN2, via a Novel Group-2 Soluble Di-Iron Monooxygenase.</title>
        <authorList>
            <person name="Ma F."/>
            <person name="Wang Y."/>
            <person name="Yang J."/>
            <person name="Guo H."/>
            <person name="Su D."/>
            <person name="Yu L."/>
        </authorList>
    </citation>
    <scope>NUCLEOTIDE SEQUENCE [LARGE SCALE GENOMIC DNA]</scope>
    <source>
        <strain evidence="7 8">YN2</strain>
    </source>
</reference>
<dbReference type="Pfam" id="PF00589">
    <property type="entry name" value="Phage_integrase"/>
    <property type="match status" value="1"/>
</dbReference>
<dbReference type="Proteomes" id="UP000596427">
    <property type="component" value="Chromosome"/>
</dbReference>
<feature type="region of interest" description="Disordered" evidence="5">
    <location>
        <begin position="336"/>
        <end position="355"/>
    </location>
</feature>
<evidence type="ECO:0000256" key="4">
    <source>
        <dbReference type="ARBA" id="ARBA00023172"/>
    </source>
</evidence>
<accession>A0A974SLP8</accession>
<evidence type="ECO:0000256" key="3">
    <source>
        <dbReference type="ARBA" id="ARBA00023125"/>
    </source>
</evidence>
<evidence type="ECO:0000259" key="6">
    <source>
        <dbReference type="PROSITE" id="PS51898"/>
    </source>
</evidence>
<dbReference type="InterPro" id="IPR002104">
    <property type="entry name" value="Integrase_catalytic"/>
</dbReference>
<sequence>MPRPRPPYLHRETTRHGAVVWYVRKNDGPRIRVKGEYGSPEFWAAYREALEGRAEVQKKASPHTLQWALDKYRASSAWASLSNATRRQRENIFKAVIASAGNERLSDIDKASIIASREKRAATPHAANVYLKAMRSFYAWACGDGAIVETDPTKGVSLLKGKNDDVGFHTWTEEEVARFEARWPIGTRERLAFDLLLYTGLRRGDAVRVGRQHVKDGVIYIKAEKTGEDLFIPVLPPFAASIAAAPTGDLAFIVGSDGKPFVKESFGNWFREVCRSADCPGAAHGLRKAGATRAAENGASDKELMALFGWTNGKMANLYTKAADRRKLAAAAAERLLNKNPPHPVPGAGMKAENT</sequence>
<evidence type="ECO:0000256" key="5">
    <source>
        <dbReference type="SAM" id="MobiDB-lite"/>
    </source>
</evidence>
<protein>
    <submittedName>
        <fullName evidence="7">Tyrosine-type recombinase/integrase</fullName>
    </submittedName>
</protein>